<comment type="caution">
    <text evidence="1">The sequence shown here is derived from an EMBL/GenBank/DDBJ whole genome shotgun (WGS) entry which is preliminary data.</text>
</comment>
<reference evidence="1 2" key="1">
    <citation type="submission" date="2014-09" db="EMBL/GenBank/DDBJ databases">
        <title>Alistipes sp. 627, sp. nov., a novel member of the family Rikenellaceae isolated from human faeces.</title>
        <authorList>
            <person name="Shkoporov A.N."/>
            <person name="Chaplin A.V."/>
            <person name="Motuzova O.V."/>
            <person name="Kafarskaia L.I."/>
            <person name="Khokhlova E.V."/>
            <person name="Efimov B.A."/>
        </authorList>
    </citation>
    <scope>NUCLEOTIDE SEQUENCE [LARGE SCALE GENOMIC DNA]</scope>
    <source>
        <strain evidence="1 2">627</strain>
    </source>
</reference>
<accession>A0ABR4YGR9</accession>
<organism evidence="1 2">
    <name type="scientific">Alistipes inops</name>
    <dbReference type="NCBI Taxonomy" id="1501391"/>
    <lineage>
        <taxon>Bacteria</taxon>
        <taxon>Pseudomonadati</taxon>
        <taxon>Bacteroidota</taxon>
        <taxon>Bacteroidia</taxon>
        <taxon>Bacteroidales</taxon>
        <taxon>Rikenellaceae</taxon>
        <taxon>Alistipes</taxon>
    </lineage>
</organism>
<name>A0ABR4YGR9_9BACT</name>
<proteinExistence type="predicted"/>
<dbReference type="EMBL" id="JRGF01000030">
    <property type="protein sequence ID" value="KHE39952.1"/>
    <property type="molecule type" value="Genomic_DNA"/>
</dbReference>
<gene>
    <name evidence="1" type="ORF">LG35_10175</name>
</gene>
<keyword evidence="2" id="KW-1185">Reference proteome</keyword>
<dbReference type="Proteomes" id="UP000030889">
    <property type="component" value="Unassembled WGS sequence"/>
</dbReference>
<evidence type="ECO:0000313" key="1">
    <source>
        <dbReference type="EMBL" id="KHE39952.1"/>
    </source>
</evidence>
<sequence>MFRFPATGPDFEEQTFGPQSVRSFGAVPDAAVRLRTAAYCRDKGLDPLSPDGSHMALCQDADYLHDLRYGPGINVIRCGMAPFPTVPLADCDGTCWLFASHEALRLFLQRQARDYFRQEYSMQRLALYDVAPLETGIRSALHRTRKKPGEGITIEQKVVLPYAIPHGVFDMAPDLEHYLRFVAQNGVGHLYVTPHNRRIVQLLHIREHGRLLPELFVPAD</sequence>
<protein>
    <submittedName>
        <fullName evidence="1">Uncharacterized protein</fullName>
    </submittedName>
</protein>
<evidence type="ECO:0000313" key="2">
    <source>
        <dbReference type="Proteomes" id="UP000030889"/>
    </source>
</evidence>
<dbReference type="RefSeq" id="WP_035474534.1">
    <property type="nucleotide sequence ID" value="NZ_JRGF01000030.1"/>
</dbReference>